<gene>
    <name evidence="3" type="ORF">ILUMI_18174</name>
</gene>
<dbReference type="Proteomes" id="UP000801492">
    <property type="component" value="Unassembled WGS sequence"/>
</dbReference>
<comment type="similarity">
    <text evidence="1">Belongs to the CFAP298 family.</text>
</comment>
<organism evidence="3 4">
    <name type="scientific">Ignelater luminosus</name>
    <name type="common">Cucubano</name>
    <name type="synonym">Pyrophorus luminosus</name>
    <dbReference type="NCBI Taxonomy" id="2038154"/>
    <lineage>
        <taxon>Eukaryota</taxon>
        <taxon>Metazoa</taxon>
        <taxon>Ecdysozoa</taxon>
        <taxon>Arthropoda</taxon>
        <taxon>Hexapoda</taxon>
        <taxon>Insecta</taxon>
        <taxon>Pterygota</taxon>
        <taxon>Neoptera</taxon>
        <taxon>Endopterygota</taxon>
        <taxon>Coleoptera</taxon>
        <taxon>Polyphaga</taxon>
        <taxon>Elateriformia</taxon>
        <taxon>Elateroidea</taxon>
        <taxon>Elateridae</taxon>
        <taxon>Agrypninae</taxon>
        <taxon>Pyrophorini</taxon>
        <taxon>Ignelater</taxon>
    </lineage>
</organism>
<dbReference type="AlphaFoldDB" id="A0A8K0G6M9"/>
<comment type="caution">
    <text evidence="3">The sequence shown here is derived from an EMBL/GenBank/DDBJ whole genome shotgun (WGS) entry which is preliminary data.</text>
</comment>
<feature type="region of interest" description="Disordered" evidence="2">
    <location>
        <begin position="1"/>
        <end position="20"/>
    </location>
</feature>
<dbReference type="PANTHER" id="PTHR13238:SF0">
    <property type="entry name" value="CILIA- AND FLAGELLA-ASSOCIATED PROTEIN 298"/>
    <property type="match status" value="1"/>
</dbReference>
<evidence type="ECO:0000313" key="3">
    <source>
        <dbReference type="EMBL" id="KAF2887999.1"/>
    </source>
</evidence>
<dbReference type="EMBL" id="VTPC01080617">
    <property type="protein sequence ID" value="KAF2887999.1"/>
    <property type="molecule type" value="Genomic_DNA"/>
</dbReference>
<evidence type="ECO:0000313" key="4">
    <source>
        <dbReference type="Proteomes" id="UP000801492"/>
    </source>
</evidence>
<proteinExistence type="inferred from homology"/>
<dbReference type="GO" id="GO:0003352">
    <property type="term" value="P:regulation of cilium movement"/>
    <property type="evidence" value="ECO:0007669"/>
    <property type="project" value="InterPro"/>
</dbReference>
<protein>
    <submittedName>
        <fullName evidence="3">Uncharacterized protein</fullName>
    </submittedName>
</protein>
<evidence type="ECO:0000256" key="1">
    <source>
        <dbReference type="ARBA" id="ARBA00009619"/>
    </source>
</evidence>
<dbReference type="Pfam" id="PF11069">
    <property type="entry name" value="CFAP298"/>
    <property type="match status" value="1"/>
</dbReference>
<dbReference type="PANTHER" id="PTHR13238">
    <property type="entry name" value="PROTEIN C21ORF59"/>
    <property type="match status" value="1"/>
</dbReference>
<evidence type="ECO:0000256" key="2">
    <source>
        <dbReference type="SAM" id="MobiDB-lite"/>
    </source>
</evidence>
<name>A0A8K0G6M9_IGNLU</name>
<dbReference type="OrthoDB" id="276065at2759"/>
<accession>A0A8K0G6M9</accession>
<reference evidence="3" key="1">
    <citation type="submission" date="2019-08" db="EMBL/GenBank/DDBJ databases">
        <title>The genome of the North American firefly Photinus pyralis.</title>
        <authorList>
            <consortium name="Photinus pyralis genome working group"/>
            <person name="Fallon T.R."/>
            <person name="Sander Lower S.E."/>
            <person name="Weng J.-K."/>
        </authorList>
    </citation>
    <scope>NUCLEOTIDE SEQUENCE</scope>
    <source>
        <strain evidence="3">TRF0915ILg1</strain>
        <tissue evidence="3">Whole body</tissue>
    </source>
</reference>
<sequence>MKLSKRGQGPPGREPVMTEEERKQLMLHAYRKQEELKKLEADDDDNYLNSEWADVMQEQLSPLIDYLSSGLDSKRKTR</sequence>
<keyword evidence="4" id="KW-1185">Reference proteome</keyword>
<dbReference type="InterPro" id="IPR021298">
    <property type="entry name" value="CFAP298"/>
</dbReference>